<evidence type="ECO:0000313" key="1">
    <source>
        <dbReference type="EMBL" id="RBM66184.1"/>
    </source>
</evidence>
<proteinExistence type="predicted"/>
<protein>
    <submittedName>
        <fullName evidence="1">Uncharacterized protein</fullName>
    </submittedName>
</protein>
<dbReference type="SUPFAM" id="SSF52540">
    <property type="entry name" value="P-loop containing nucleoside triphosphate hydrolases"/>
    <property type="match status" value="1"/>
</dbReference>
<gene>
    <name evidence="1" type="ORF">DLR72_12005</name>
</gene>
<dbReference type="AlphaFoldDB" id="A0ABD7FUE6"/>
<accession>A0ABD7FUE6</accession>
<dbReference type="EMBL" id="QKKU01000076">
    <property type="protein sequence ID" value="RBM66184.1"/>
    <property type="molecule type" value="Genomic_DNA"/>
</dbReference>
<dbReference type="InterPro" id="IPR027417">
    <property type="entry name" value="P-loop_NTPase"/>
</dbReference>
<dbReference type="RefSeq" id="WP_113610848.1">
    <property type="nucleotide sequence ID" value="NZ_CAWQMY010000143.1"/>
</dbReference>
<sequence>MKTEFSKNIDDLLACMPIQSPLRSQLENHKEMYRLSESYLANKEHHIAFIGNVGAGKTTSICHLLGLVNEQNSVLSTGSGRTTLCEVHIKQATEAKVEVLPYTEEEVRSYLSDFALYLKSDDTDNDQEGFKLSAEVERALRNMLELKIVRKKVDGKRTATDYAKVLADQLSSVDMLCEELIQRVNLAQRTKTVFENIDGQPEMEWLHETFKLINSATHPNVGLAKRITLYVPSLRHTDDSFSITFVDTKGVDQTVNRVDLDQCLTNDKTVSVFCSRFNDAPDQTCSKMIDSAIRAGLKHRLNDESVLLILDRAGEAEDVMDYDESVGDKEDGRDIKAEQVSSELCQKYAVRGLDIEFFDAKQDDPDELFEKLVGKVRSLRKVHEQRLVEIEQSICEMEDEIKSQSASLAINQVKLTLEPWLKKSKTCTPTLSEYFVPLIDSIRSKGTYAASVRASVNRDGNWHNLNYYQELAVASRAQCMAKIAPLRDELTVLINNMLSQEELKPSFSLLKQLKNTTDVRLNNISQLALNKGRSVYEDKIKSDSYFWIKAYSEWGKGAGYKDRIADHTKAWFKSNDYNRFEFEVTRGLVEHWERYIREIEKLIGSTTSSSGR</sequence>
<name>A0ABD7FUE6_9VIBR</name>
<dbReference type="Proteomes" id="UP000252199">
    <property type="component" value="Unassembled WGS sequence"/>
</dbReference>
<reference evidence="1 2" key="1">
    <citation type="submission" date="2018-06" db="EMBL/GenBank/DDBJ databases">
        <title>Draft genome sequences of nine Vibrio sp. clinical isolates from across the United States representing the closest known relative of Vibrio cholerae.</title>
        <authorList>
            <person name="Islam M.T."/>
            <person name="Liang K."/>
            <person name="Im M.S."/>
            <person name="Winkjer J."/>
            <person name="Busby S."/>
            <person name="Batra D."/>
            <person name="Rowe L."/>
            <person name="Tarr C.L."/>
            <person name="Boucher Y."/>
        </authorList>
    </citation>
    <scope>NUCLEOTIDE SEQUENCE [LARGE SCALE GENOMIC DNA]</scope>
    <source>
        <strain evidence="1 2">2017V-1110</strain>
    </source>
</reference>
<comment type="caution">
    <text evidence="1">The sequence shown here is derived from an EMBL/GenBank/DDBJ whole genome shotgun (WGS) entry which is preliminary data.</text>
</comment>
<evidence type="ECO:0000313" key="2">
    <source>
        <dbReference type="Proteomes" id="UP000252199"/>
    </source>
</evidence>
<organism evidence="1 2">
    <name type="scientific">Vibrio paracholerae</name>
    <dbReference type="NCBI Taxonomy" id="650003"/>
    <lineage>
        <taxon>Bacteria</taxon>
        <taxon>Pseudomonadati</taxon>
        <taxon>Pseudomonadota</taxon>
        <taxon>Gammaproteobacteria</taxon>
        <taxon>Vibrionales</taxon>
        <taxon>Vibrionaceae</taxon>
        <taxon>Vibrio</taxon>
    </lineage>
</organism>